<sequence length="53" mass="6290">MNRIQIKVATGNEKSRAIPLRLGFQYEGIERQRERCNNQYFDLQVFSLLKTDT</sequence>
<name>A0A831LWR1_9BACT</name>
<dbReference type="Gene3D" id="3.40.630.30">
    <property type="match status" value="1"/>
</dbReference>
<proteinExistence type="predicted"/>
<protein>
    <submittedName>
        <fullName evidence="1">N-acetyltransferase</fullName>
    </submittedName>
</protein>
<dbReference type="Proteomes" id="UP000886047">
    <property type="component" value="Unassembled WGS sequence"/>
</dbReference>
<organism evidence="1">
    <name type="scientific">Mariniphaga anaerophila</name>
    <dbReference type="NCBI Taxonomy" id="1484053"/>
    <lineage>
        <taxon>Bacteria</taxon>
        <taxon>Pseudomonadati</taxon>
        <taxon>Bacteroidota</taxon>
        <taxon>Bacteroidia</taxon>
        <taxon>Marinilabiliales</taxon>
        <taxon>Prolixibacteraceae</taxon>
        <taxon>Mariniphaga</taxon>
    </lineage>
</organism>
<reference evidence="1" key="1">
    <citation type="journal article" date="2020" name="mSystems">
        <title>Genome- and Community-Level Interaction Insights into Carbon Utilization and Element Cycling Functions of Hydrothermarchaeota in Hydrothermal Sediment.</title>
        <authorList>
            <person name="Zhou Z."/>
            <person name="Liu Y."/>
            <person name="Xu W."/>
            <person name="Pan J."/>
            <person name="Luo Z.H."/>
            <person name="Li M."/>
        </authorList>
    </citation>
    <scope>NUCLEOTIDE SEQUENCE [LARGE SCALE GENOMIC DNA]</scope>
    <source>
        <strain evidence="1">SpSt-1217</strain>
    </source>
</reference>
<dbReference type="AlphaFoldDB" id="A0A831LWR1"/>
<evidence type="ECO:0000313" key="1">
    <source>
        <dbReference type="EMBL" id="HDR51251.1"/>
    </source>
</evidence>
<accession>A0A831LWR1</accession>
<gene>
    <name evidence="1" type="ORF">ENN90_06465</name>
</gene>
<dbReference type="InterPro" id="IPR016181">
    <property type="entry name" value="Acyl_CoA_acyltransferase"/>
</dbReference>
<comment type="caution">
    <text evidence="1">The sequence shown here is derived from an EMBL/GenBank/DDBJ whole genome shotgun (WGS) entry which is preliminary data.</text>
</comment>
<dbReference type="SUPFAM" id="SSF55729">
    <property type="entry name" value="Acyl-CoA N-acyltransferases (Nat)"/>
    <property type="match status" value="1"/>
</dbReference>
<dbReference type="EMBL" id="DSDK01000353">
    <property type="protein sequence ID" value="HDR51251.1"/>
    <property type="molecule type" value="Genomic_DNA"/>
</dbReference>